<dbReference type="PROSITE" id="PS50893">
    <property type="entry name" value="ABC_TRANSPORTER_2"/>
    <property type="match status" value="1"/>
</dbReference>
<evidence type="ECO:0000259" key="3">
    <source>
        <dbReference type="PROSITE" id="PS50893"/>
    </source>
</evidence>
<feature type="domain" description="ABC transporter" evidence="3">
    <location>
        <begin position="4"/>
        <end position="233"/>
    </location>
</feature>
<keyword evidence="2" id="KW-0067">ATP-binding</keyword>
<keyword evidence="1" id="KW-0547">Nucleotide-binding</keyword>
<dbReference type="GO" id="GO:0016887">
    <property type="term" value="F:ATP hydrolysis activity"/>
    <property type="evidence" value="ECO:0007669"/>
    <property type="project" value="InterPro"/>
</dbReference>
<dbReference type="OrthoDB" id="9804819at2"/>
<dbReference type="PANTHER" id="PTHR43613:SF1">
    <property type="entry name" value="ABC TRANSPORTER, ATP-BINDING PROTEIN"/>
    <property type="match status" value="1"/>
</dbReference>
<dbReference type="RefSeq" id="WP_122031054.1">
    <property type="nucleotide sequence ID" value="NZ_LS483254.1"/>
</dbReference>
<dbReference type="Pfam" id="PF00005">
    <property type="entry name" value="ABC_tran"/>
    <property type="match status" value="1"/>
</dbReference>
<dbReference type="AlphaFoldDB" id="A0A2X3K6F7"/>
<dbReference type="InterPro" id="IPR003439">
    <property type="entry name" value="ABC_transporter-like_ATP-bd"/>
</dbReference>
<evidence type="ECO:0000256" key="2">
    <source>
        <dbReference type="ARBA" id="ARBA00022840"/>
    </source>
</evidence>
<dbReference type="PANTHER" id="PTHR43613">
    <property type="entry name" value="ABC TRANSPORTER, ATP-BINDING PROTEIN"/>
    <property type="match status" value="1"/>
</dbReference>
<dbReference type="CDD" id="cd03230">
    <property type="entry name" value="ABC_DR_subfamily_A"/>
    <property type="match status" value="1"/>
</dbReference>
<dbReference type="Gene3D" id="3.40.50.300">
    <property type="entry name" value="P-loop containing nucleotide triphosphate hydrolases"/>
    <property type="match status" value="1"/>
</dbReference>
<accession>A0A2X3K6F7</accession>
<dbReference type="InterPro" id="IPR027417">
    <property type="entry name" value="P-loop_NTPase"/>
</dbReference>
<sequence>MQAVEVRDLRKDYGAQKAVQGISFDVREGEIFGLIGPNGAGKTTTLRVVATLLRMTSGSVRVFGHDVATESDAVRRIISYLPEEAGAYRNLTGRAYLEFIARFFGNGEKVKQMVERGVEIADLGERINDKISTLSKGMTRRLLVGRALMTEPKLAVLDEPTAGLDVINAREIRGIIRNSTKEGSAVLLSSHNMLEVELLCDRIALIHEGRIVETGTPAELKEKYEAGNIEDVFAEVVKWASATS</sequence>
<keyword evidence="5" id="KW-1185">Reference proteome</keyword>
<gene>
    <name evidence="4" type="ORF">BARAN1_0793</name>
</gene>
<evidence type="ECO:0000313" key="5">
    <source>
        <dbReference type="Proteomes" id="UP000249818"/>
    </source>
</evidence>
<name>A0A2X3K6F7_9BACT</name>
<dbReference type="SUPFAM" id="SSF52540">
    <property type="entry name" value="P-loop containing nucleoside triphosphate hydrolases"/>
    <property type="match status" value="1"/>
</dbReference>
<evidence type="ECO:0000313" key="4">
    <source>
        <dbReference type="EMBL" id="SQD92817.1"/>
    </source>
</evidence>
<evidence type="ECO:0000256" key="1">
    <source>
        <dbReference type="ARBA" id="ARBA00022741"/>
    </source>
</evidence>
<protein>
    <submittedName>
        <fullName evidence="4">ABC-type transport system, ATPase component, putative multidrug transporter</fullName>
    </submittedName>
</protein>
<dbReference type="EMBL" id="LS483254">
    <property type="protein sequence ID" value="SQD92817.1"/>
    <property type="molecule type" value="Genomic_DNA"/>
</dbReference>
<proteinExistence type="predicted"/>
<dbReference type="SMART" id="SM00382">
    <property type="entry name" value="AAA"/>
    <property type="match status" value="1"/>
</dbReference>
<dbReference type="GO" id="GO:0005524">
    <property type="term" value="F:ATP binding"/>
    <property type="evidence" value="ECO:0007669"/>
    <property type="project" value="UniProtKB-KW"/>
</dbReference>
<reference evidence="5" key="1">
    <citation type="submission" date="2018-05" db="EMBL/GenBank/DDBJ databases">
        <authorList>
            <person name="Hao L."/>
        </authorList>
    </citation>
    <scope>NUCLEOTIDE SEQUENCE [LARGE SCALE GENOMIC DNA]</scope>
</reference>
<dbReference type="InterPro" id="IPR003593">
    <property type="entry name" value="AAA+_ATPase"/>
</dbReference>
<dbReference type="KEGG" id="bana:BARAN1_0793"/>
<dbReference type="Proteomes" id="UP000249818">
    <property type="component" value="Chromosome BARAN1"/>
</dbReference>
<organism evidence="4 5">
    <name type="scientific">Candidatus Bipolaricaulis anaerobius</name>
    <dbReference type="NCBI Taxonomy" id="2026885"/>
    <lineage>
        <taxon>Bacteria</taxon>
        <taxon>Candidatus Bipolaricaulota</taxon>
        <taxon>Candidatus Bipolaricaulia</taxon>
        <taxon>Candidatus Bipolaricaulales</taxon>
        <taxon>Candidatus Bipolaricaulaceae</taxon>
        <taxon>Candidatus Bipolaricaulis</taxon>
    </lineage>
</organism>